<reference evidence="7" key="1">
    <citation type="journal article" date="2022" name="bioRxiv">
        <title>Genomics of Preaxostyla Flagellates Illuminates Evolutionary Transitions and the Path Towards Mitochondrial Loss.</title>
        <authorList>
            <person name="Novak L.V.F."/>
            <person name="Treitli S.C."/>
            <person name="Pyrih J."/>
            <person name="Halakuc P."/>
            <person name="Pipaliya S.V."/>
            <person name="Vacek V."/>
            <person name="Brzon O."/>
            <person name="Soukal P."/>
            <person name="Eme L."/>
            <person name="Dacks J.B."/>
            <person name="Karnkowska A."/>
            <person name="Elias M."/>
            <person name="Hampl V."/>
        </authorList>
    </citation>
    <scope>NUCLEOTIDE SEQUENCE</scope>
    <source>
        <strain evidence="7">RCP-MX</strain>
    </source>
</reference>
<keyword evidence="8" id="KW-1185">Reference proteome</keyword>
<evidence type="ECO:0000313" key="8">
    <source>
        <dbReference type="Proteomes" id="UP001141327"/>
    </source>
</evidence>
<feature type="domain" description="C3H1-type" evidence="6">
    <location>
        <begin position="6"/>
        <end position="34"/>
    </location>
</feature>
<evidence type="ECO:0000256" key="2">
    <source>
        <dbReference type="ARBA" id="ARBA00022771"/>
    </source>
</evidence>
<name>A0ABQ8UD84_9EUKA</name>
<feature type="compositionally biased region" description="Low complexity" evidence="5">
    <location>
        <begin position="281"/>
        <end position="299"/>
    </location>
</feature>
<dbReference type="SUPFAM" id="SSF90229">
    <property type="entry name" value="CCCH zinc finger"/>
    <property type="match status" value="1"/>
</dbReference>
<feature type="compositionally biased region" description="Low complexity" evidence="5">
    <location>
        <begin position="457"/>
        <end position="470"/>
    </location>
</feature>
<organism evidence="7 8">
    <name type="scientific">Paratrimastix pyriformis</name>
    <dbReference type="NCBI Taxonomy" id="342808"/>
    <lineage>
        <taxon>Eukaryota</taxon>
        <taxon>Metamonada</taxon>
        <taxon>Preaxostyla</taxon>
        <taxon>Paratrimastigidae</taxon>
        <taxon>Paratrimastix</taxon>
    </lineage>
</organism>
<dbReference type="Proteomes" id="UP001141327">
    <property type="component" value="Unassembled WGS sequence"/>
</dbReference>
<feature type="compositionally biased region" description="Low complexity" evidence="5">
    <location>
        <begin position="344"/>
        <end position="358"/>
    </location>
</feature>
<gene>
    <name evidence="7" type="ORF">PAPYR_9782</name>
</gene>
<dbReference type="InterPro" id="IPR036855">
    <property type="entry name" value="Znf_CCCH_sf"/>
</dbReference>
<evidence type="ECO:0000259" key="6">
    <source>
        <dbReference type="PROSITE" id="PS50103"/>
    </source>
</evidence>
<dbReference type="InterPro" id="IPR000571">
    <property type="entry name" value="Znf_CCCH"/>
</dbReference>
<dbReference type="Pfam" id="PF00642">
    <property type="entry name" value="zf-CCCH"/>
    <property type="match status" value="1"/>
</dbReference>
<feature type="region of interest" description="Disordered" evidence="5">
    <location>
        <begin position="89"/>
        <end position="705"/>
    </location>
</feature>
<feature type="compositionally biased region" description="Low complexity" evidence="5">
    <location>
        <begin position="186"/>
        <end position="195"/>
    </location>
</feature>
<feature type="compositionally biased region" description="Low complexity" evidence="5">
    <location>
        <begin position="560"/>
        <end position="621"/>
    </location>
</feature>
<dbReference type="EMBL" id="JAPMOS010000112">
    <property type="protein sequence ID" value="KAJ4455314.1"/>
    <property type="molecule type" value="Genomic_DNA"/>
</dbReference>
<feature type="compositionally biased region" description="Basic residues" evidence="5">
    <location>
        <begin position="303"/>
        <end position="314"/>
    </location>
</feature>
<feature type="compositionally biased region" description="Basic and acidic residues" evidence="5">
    <location>
        <begin position="432"/>
        <end position="446"/>
    </location>
</feature>
<accession>A0ABQ8UD84</accession>
<feature type="compositionally biased region" description="Basic and acidic residues" evidence="5">
    <location>
        <begin position="231"/>
        <end position="257"/>
    </location>
</feature>
<sequence length="799" mass="81056">MLPSFGFARIRCTDYHEQGYCLRGPFCHFMHEPDAVPITSIVDISRLESDGPMDWPQLLVDAVKLMENPRPWAANSNPAGLSLDLLQAAAPPPALNPPPGPRGPPVQAQPPPGAGMAPVVVIDDDAPSPPGGGGRPGRLGPPQAPSPVPVATVPVPIPAQPDVPPAPRPPRPHASKDFPPRGVTVANPPSARAAAGPGGSPLGGSEAAGGKPAGGPGGKYAAEEPIALGAEPERIDERLAREAAEIRRAVDEARGKDTAAPGPPPAKAPRPRPAAPPPATAAPASNPQSAAPQAPGAAEAKGRPGRLSRLKKHAPGAGAAPPGRRTRPRKAARDEGEEEEESSDSPSSGSSSDATSASGRDRGGDEDEEGDGGYGGGGGDEEGEVPEGDGGGVSVVIAPLDEDQGLAAPAADAPLGRRLRSQAARSTGAAARVREGLRKQQSERTRQAAIKNRARPHPQQQPHQSQPHQPGLGSDARPPSQPGPGQAPPPPPPPLEPLEPLGLIEVEPLSEDEPAIAPLPATPPAPGGLASAEAEGVDFISSDESASDHELEVVPAVRVPQSPQTQQQQPAPAQPAPAQQPWHAPQAPQALGAAAPLAGPRAGPVGATKAPLPAASAPPAAKVHLAPRPFGTLVPPGGPKAAPPRPQPAAPPKAAHPRAAPGGSPPAKAAAPAAAPHRVAAAAPAKPTAKPTAKPAAKPTAKPTARPVAPLLGAAVPRPTVPFNPSCPVAHRTRSAALERFCDVFSQLYPTNTRRAYEEAAALEREVVGQAQSTNVYTNLAAKELVRIRALAARQHPAL</sequence>
<feature type="compositionally biased region" description="Pro residues" evidence="5">
    <location>
        <begin position="90"/>
        <end position="113"/>
    </location>
</feature>
<keyword evidence="3 4" id="KW-0862">Zinc</keyword>
<feature type="compositionally biased region" description="Pro residues" evidence="5">
    <location>
        <begin position="479"/>
        <end position="497"/>
    </location>
</feature>
<feature type="compositionally biased region" description="Low complexity" evidence="5">
    <location>
        <begin position="657"/>
        <end position="705"/>
    </location>
</feature>
<keyword evidence="2 4" id="KW-0863">Zinc-finger</keyword>
<evidence type="ECO:0000313" key="7">
    <source>
        <dbReference type="EMBL" id="KAJ4455314.1"/>
    </source>
</evidence>
<evidence type="ECO:0000256" key="3">
    <source>
        <dbReference type="ARBA" id="ARBA00022833"/>
    </source>
</evidence>
<evidence type="ECO:0000256" key="1">
    <source>
        <dbReference type="ARBA" id="ARBA00022723"/>
    </source>
</evidence>
<dbReference type="PROSITE" id="PS50103">
    <property type="entry name" value="ZF_C3H1"/>
    <property type="match status" value="1"/>
</dbReference>
<comment type="caution">
    <text evidence="7">The sequence shown here is derived from an EMBL/GenBank/DDBJ whole genome shotgun (WGS) entry which is preliminary data.</text>
</comment>
<evidence type="ECO:0000256" key="5">
    <source>
        <dbReference type="SAM" id="MobiDB-lite"/>
    </source>
</evidence>
<evidence type="ECO:0000256" key="4">
    <source>
        <dbReference type="PROSITE-ProRule" id="PRU00723"/>
    </source>
</evidence>
<feature type="compositionally biased region" description="Pro residues" evidence="5">
    <location>
        <begin position="155"/>
        <end position="169"/>
    </location>
</feature>
<dbReference type="PRINTS" id="PR01217">
    <property type="entry name" value="PRICHEXTENSN"/>
</dbReference>
<proteinExistence type="predicted"/>
<feature type="compositionally biased region" description="Low complexity" evidence="5">
    <location>
        <begin position="498"/>
        <end position="507"/>
    </location>
</feature>
<protein>
    <recommendedName>
        <fullName evidence="6">C3H1-type domain-containing protein</fullName>
    </recommendedName>
</protein>
<feature type="compositionally biased region" description="Low complexity" evidence="5">
    <location>
        <begin position="405"/>
        <end position="416"/>
    </location>
</feature>
<feature type="compositionally biased region" description="Pro residues" evidence="5">
    <location>
        <begin position="636"/>
        <end position="651"/>
    </location>
</feature>
<feature type="zinc finger region" description="C3H1-type" evidence="4">
    <location>
        <begin position="6"/>
        <end position="34"/>
    </location>
</feature>
<keyword evidence="1 4" id="KW-0479">Metal-binding</keyword>
<feature type="compositionally biased region" description="Pro residues" evidence="5">
    <location>
        <begin position="261"/>
        <end position="280"/>
    </location>
</feature>